<dbReference type="AlphaFoldDB" id="M4E6E0"/>
<evidence type="ECO:0000256" key="2">
    <source>
        <dbReference type="ARBA" id="ARBA00006447"/>
    </source>
</evidence>
<evidence type="ECO:0000256" key="7">
    <source>
        <dbReference type="SAM" id="Phobius"/>
    </source>
</evidence>
<evidence type="ECO:0000256" key="4">
    <source>
        <dbReference type="ARBA" id="ARBA00022989"/>
    </source>
</evidence>
<evidence type="ECO:0000256" key="3">
    <source>
        <dbReference type="ARBA" id="ARBA00022692"/>
    </source>
</evidence>
<gene>
    <name evidence="8" type="ORF">BRAA06T26113Z</name>
</gene>
<comment type="subcellular location">
    <subcellularLocation>
        <location evidence="1">Membrane</location>
        <topology evidence="1">Multi-pass membrane protein</topology>
    </subcellularLocation>
</comment>
<dbReference type="GO" id="GO:1990569">
    <property type="term" value="P:UDP-N-acetylglucosamine transmembrane transport"/>
    <property type="evidence" value="ECO:0000318"/>
    <property type="project" value="GO_Central"/>
</dbReference>
<dbReference type="STRING" id="51351.M4E6E0"/>
<dbReference type="eggNOG" id="KOG2234">
    <property type="taxonomic scope" value="Eukaryota"/>
</dbReference>
<feature type="transmembrane region" description="Helical" evidence="7">
    <location>
        <begin position="173"/>
        <end position="191"/>
    </location>
</feature>
<dbReference type="InterPro" id="IPR007271">
    <property type="entry name" value="Nuc_sug_transpt"/>
</dbReference>
<dbReference type="GO" id="GO:0015789">
    <property type="term" value="P:UDP-N-acetylgalactosamine transmembrane transport"/>
    <property type="evidence" value="ECO:0000318"/>
    <property type="project" value="GO_Central"/>
</dbReference>
<dbReference type="eggNOG" id="KOG4317">
    <property type="taxonomic scope" value="Eukaryota"/>
</dbReference>
<evidence type="ECO:0000313" key="8">
    <source>
        <dbReference type="EMBL" id="VDC67573.1"/>
    </source>
</evidence>
<evidence type="ECO:0008006" key="11">
    <source>
        <dbReference type="Google" id="ProtNLM"/>
    </source>
</evidence>
<name>M4E6E0_BRACM</name>
<proteinExistence type="inferred from homology"/>
<feature type="compositionally biased region" description="Polar residues" evidence="6">
    <location>
        <begin position="535"/>
        <end position="545"/>
    </location>
</feature>
<dbReference type="OMA" id="QEWRIAH"/>
<dbReference type="EMBL" id="LR031569">
    <property type="protein sequence ID" value="VDC67573.1"/>
    <property type="molecule type" value="Genomic_DNA"/>
</dbReference>
<organism evidence="9 10">
    <name type="scientific">Brassica campestris</name>
    <name type="common">Field mustard</name>
    <dbReference type="NCBI Taxonomy" id="3711"/>
    <lineage>
        <taxon>Eukaryota</taxon>
        <taxon>Viridiplantae</taxon>
        <taxon>Streptophyta</taxon>
        <taxon>Embryophyta</taxon>
        <taxon>Tracheophyta</taxon>
        <taxon>Spermatophyta</taxon>
        <taxon>Magnoliopsida</taxon>
        <taxon>eudicotyledons</taxon>
        <taxon>Gunneridae</taxon>
        <taxon>Pentapetalae</taxon>
        <taxon>rosids</taxon>
        <taxon>malvids</taxon>
        <taxon>Brassicales</taxon>
        <taxon>Brassicaceae</taxon>
        <taxon>Brassiceae</taxon>
        <taxon>Brassica</taxon>
    </lineage>
</organism>
<dbReference type="GO" id="GO:0005783">
    <property type="term" value="C:endoplasmic reticulum"/>
    <property type="evidence" value="ECO:0000318"/>
    <property type="project" value="GO_Central"/>
</dbReference>
<keyword evidence="10" id="KW-1185">Reference proteome</keyword>
<evidence type="ECO:0000313" key="10">
    <source>
        <dbReference type="Proteomes" id="UP000011750"/>
    </source>
</evidence>
<dbReference type="Pfam" id="PF04142">
    <property type="entry name" value="Nuc_sug_transp"/>
    <property type="match status" value="1"/>
</dbReference>
<evidence type="ECO:0000256" key="5">
    <source>
        <dbReference type="ARBA" id="ARBA00023136"/>
    </source>
</evidence>
<comment type="similarity">
    <text evidence="2">Belongs to the nucleotide-sugar transporter family. CMP-Sialate:CMP antiporter (TC 2.A.7.12) subfamily.</text>
</comment>
<evidence type="ECO:0000256" key="1">
    <source>
        <dbReference type="ARBA" id="ARBA00004141"/>
    </source>
</evidence>
<dbReference type="GO" id="GO:0005463">
    <property type="term" value="F:UDP-N-acetylgalactosamine transmembrane transporter activity"/>
    <property type="evidence" value="ECO:0000318"/>
    <property type="project" value="GO_Central"/>
</dbReference>
<reference evidence="9" key="4">
    <citation type="submission" date="2023-03" db="UniProtKB">
        <authorList>
            <consortium name="EnsemblPlants"/>
        </authorList>
    </citation>
    <scope>IDENTIFICATION</scope>
    <source>
        <strain evidence="9">cv. Chiifu-401-42</strain>
    </source>
</reference>
<feature type="transmembrane region" description="Helical" evidence="7">
    <location>
        <begin position="137"/>
        <end position="153"/>
    </location>
</feature>
<dbReference type="EnsemblPlants" id="Bra024344.1">
    <property type="protein sequence ID" value="Bra024344.1-P"/>
    <property type="gene ID" value="Bra024344"/>
</dbReference>
<dbReference type="Gramene" id="Bra024344.1">
    <property type="protein sequence ID" value="Bra024344.1-P"/>
    <property type="gene ID" value="Bra024344"/>
</dbReference>
<dbReference type="Proteomes" id="UP000011750">
    <property type="component" value="Chromosome A06"/>
</dbReference>
<feature type="transmembrane region" description="Helical" evidence="7">
    <location>
        <begin position="107"/>
        <end position="128"/>
    </location>
</feature>
<dbReference type="HOGENOM" id="CLU_421724_0_0_1"/>
<feature type="transmembrane region" description="Helical" evidence="7">
    <location>
        <begin position="234"/>
        <end position="258"/>
    </location>
</feature>
<dbReference type="PANTHER" id="PTHR10231">
    <property type="entry name" value="NUCLEOTIDE-SUGAR TRANSMEMBRANE TRANSPORTER"/>
    <property type="match status" value="1"/>
</dbReference>
<feature type="transmembrane region" description="Helical" evidence="7">
    <location>
        <begin position="270"/>
        <end position="286"/>
    </location>
</feature>
<dbReference type="SUPFAM" id="SSF103481">
    <property type="entry name" value="Multidrug resistance efflux transporter EmrE"/>
    <property type="match status" value="1"/>
</dbReference>
<feature type="region of interest" description="Disordered" evidence="6">
    <location>
        <begin position="525"/>
        <end position="552"/>
    </location>
</feature>
<keyword evidence="4 7" id="KW-1133">Transmembrane helix</keyword>
<keyword evidence="5 7" id="KW-0472">Membrane</keyword>
<sequence length="650" mass="71536">MAASNGAKSPSKKVLFYSLLLTLQYGAQPLISKRCIGKEVIVTSSVLTCEIVKVVCALILMARDGSLKGLAKEWTLMGSLTASGLPAAIYALQNSLLQISYRSLDSLTFSILNQTKIFFTAFFTFIILRQKQSVQQIGALCLLIMAAVLLSVGEGSNKTSSSGINPEQVLFSGIIPVLVASVLSGLASSLCQWASQVKKHSSYLMTVEMSIVGSLCMLASTLKSPDGEAIKRHGFFHGWTALTMVPVISNALGGILVGLVTSHAGGVRKGFVIVSALLVTALLQFAFEGKPPSSYCLVALPLVISSISLYQKYPYLDKKKKKATDSVPITEERPKTEDGLRRKTLLEGIRNKEDKEESRNKLGIRARRTCTLAMAPKKNDDKVAELIQHDDERFVAVEGKLSTMEERINEMMRLMASVLVMGLTHTQKLAQEWRIAHTHIYCPKITSLNDVGHLIAPLKMWMGNDPIGNSPSPTSRTYHSKMDHLYRLHELELKKVDQREARLISSDLISNPVDSIKPTMYKGERSGKEVLEEPQSVNRGRSATVTGPGVRNAQPGTMKEVLSFCLEQTCSSAYKSLSGSLKFELNLVDDVIHLQRLIFGALQEVKSSGRGLKKKLKLADRKVFFMTCWVNEQTQTPELLSCSSKFNSRK</sequence>
<reference evidence="10" key="2">
    <citation type="journal article" date="2018" name="Hortic Res">
        <title>Improved Brassica rapa reference genome by single-molecule sequencing and chromosome conformation capture technologies.</title>
        <authorList>
            <person name="Zhang L."/>
            <person name="Cai X."/>
            <person name="Wu J."/>
            <person name="Liu M."/>
            <person name="Grob S."/>
            <person name="Cheng F."/>
            <person name="Liang J."/>
            <person name="Cai C."/>
            <person name="Liu Z."/>
            <person name="Liu B."/>
            <person name="Wang F."/>
            <person name="Li S."/>
            <person name="Liu F."/>
            <person name="Li X."/>
            <person name="Cheng L."/>
            <person name="Yang W."/>
            <person name="Li M.H."/>
            <person name="Grossniklaus U."/>
            <person name="Zheng H."/>
            <person name="Wang X."/>
        </authorList>
    </citation>
    <scope>NUCLEOTIDE SEQUENCE [LARGE SCALE GENOMIC DNA]</scope>
    <source>
        <strain evidence="10">cv. Chiifu-401-42</strain>
    </source>
</reference>
<protein>
    <recommendedName>
        <fullName evidence="11">CMP-sialic acid transporter 5</fullName>
    </recommendedName>
</protein>
<accession>M4E6E0</accession>
<dbReference type="GO" id="GO:0000139">
    <property type="term" value="C:Golgi membrane"/>
    <property type="evidence" value="ECO:0007669"/>
    <property type="project" value="InterPro"/>
</dbReference>
<keyword evidence="3 7" id="KW-0812">Transmembrane</keyword>
<dbReference type="InParanoid" id="M4E6E0"/>
<evidence type="ECO:0000313" key="9">
    <source>
        <dbReference type="EnsemblPlants" id="Bra024344.1-P"/>
    </source>
</evidence>
<accession>A0A3P5Z0Z0</accession>
<dbReference type="InterPro" id="IPR037185">
    <property type="entry name" value="EmrE-like"/>
</dbReference>
<evidence type="ECO:0000256" key="6">
    <source>
        <dbReference type="SAM" id="MobiDB-lite"/>
    </source>
</evidence>
<reference evidence="10" key="1">
    <citation type="journal article" date="2011" name="Nat. Genet.">
        <title>The genome of the mesopolyploid crop species Brassica rapa.</title>
        <authorList>
            <consortium name="Brassica rapa Genome Sequencing Project Consortium"/>
            <person name="Wang X."/>
            <person name="Wang H."/>
            <person name="Wang J."/>
            <person name="Sun R."/>
            <person name="Wu J."/>
            <person name="Liu S."/>
            <person name="Bai Y."/>
            <person name="Mun J.H."/>
            <person name="Bancroft I."/>
            <person name="Cheng F."/>
            <person name="Huang S."/>
            <person name="Li X."/>
            <person name="Hua W."/>
            <person name="Wang J."/>
            <person name="Wang X."/>
            <person name="Freeling M."/>
            <person name="Pires J.C."/>
            <person name="Paterson A.H."/>
            <person name="Chalhoub B."/>
            <person name="Wang B."/>
            <person name="Hayward A."/>
            <person name="Sharpe A.G."/>
            <person name="Park B.S."/>
            <person name="Weisshaar B."/>
            <person name="Liu B."/>
            <person name="Li B."/>
            <person name="Liu B."/>
            <person name="Tong C."/>
            <person name="Song C."/>
            <person name="Duran C."/>
            <person name="Peng C."/>
            <person name="Geng C."/>
            <person name="Koh C."/>
            <person name="Lin C."/>
            <person name="Edwards D."/>
            <person name="Mu D."/>
            <person name="Shen D."/>
            <person name="Soumpourou E."/>
            <person name="Li F."/>
            <person name="Fraser F."/>
            <person name="Conant G."/>
            <person name="Lassalle G."/>
            <person name="King G.J."/>
            <person name="Bonnema G."/>
            <person name="Tang H."/>
            <person name="Wang H."/>
            <person name="Belcram H."/>
            <person name="Zhou H."/>
            <person name="Hirakawa H."/>
            <person name="Abe H."/>
            <person name="Guo H."/>
            <person name="Wang H."/>
            <person name="Jin H."/>
            <person name="Parkin I.A."/>
            <person name="Batley J."/>
            <person name="Kim J.S."/>
            <person name="Just J."/>
            <person name="Li J."/>
            <person name="Xu J."/>
            <person name="Deng J."/>
            <person name="Kim J.A."/>
            <person name="Li J."/>
            <person name="Yu J."/>
            <person name="Meng J."/>
            <person name="Wang J."/>
            <person name="Min J."/>
            <person name="Poulain J."/>
            <person name="Wang J."/>
            <person name="Hatakeyama K."/>
            <person name="Wu K."/>
            <person name="Wang L."/>
            <person name="Fang L."/>
            <person name="Trick M."/>
            <person name="Links M.G."/>
            <person name="Zhao M."/>
            <person name="Jin M."/>
            <person name="Ramchiary N."/>
            <person name="Drou N."/>
            <person name="Berkman P.J."/>
            <person name="Cai Q."/>
            <person name="Huang Q."/>
            <person name="Li R."/>
            <person name="Tabata S."/>
            <person name="Cheng S."/>
            <person name="Zhang S."/>
            <person name="Zhang S."/>
            <person name="Huang S."/>
            <person name="Sato S."/>
            <person name="Sun S."/>
            <person name="Kwon S.J."/>
            <person name="Choi S.R."/>
            <person name="Lee T.H."/>
            <person name="Fan W."/>
            <person name="Zhao X."/>
            <person name="Tan X."/>
            <person name="Xu X."/>
            <person name="Wang Y."/>
            <person name="Qiu Y."/>
            <person name="Yin Y."/>
            <person name="Li Y."/>
            <person name="Du Y."/>
            <person name="Liao Y."/>
            <person name="Lim Y."/>
            <person name="Narusaka Y."/>
            <person name="Wang Y."/>
            <person name="Wang Z."/>
            <person name="Li Z."/>
            <person name="Wang Z."/>
            <person name="Xiong Z."/>
            <person name="Zhang Z."/>
        </authorList>
    </citation>
    <scope>NUCLEOTIDE SEQUENCE [LARGE SCALE GENOMIC DNA]</scope>
    <source>
        <strain evidence="10">cv. Chiifu-401-42</strain>
    </source>
</reference>
<feature type="transmembrane region" description="Helical" evidence="7">
    <location>
        <begin position="42"/>
        <end position="62"/>
    </location>
</feature>
<reference evidence="8" key="3">
    <citation type="submission" date="2018-11" db="EMBL/GenBank/DDBJ databases">
        <authorList>
            <consortium name="Genoscope - CEA"/>
            <person name="William W."/>
        </authorList>
    </citation>
    <scope>NUCLEOTIDE SEQUENCE</scope>
</reference>
<feature type="transmembrane region" description="Helical" evidence="7">
    <location>
        <begin position="203"/>
        <end position="222"/>
    </location>
</feature>